<evidence type="ECO:0000313" key="1">
    <source>
        <dbReference type="EMBL" id="KAI5082447.1"/>
    </source>
</evidence>
<sequence length="273" mass="30135">MWETESISSRYETYDAFHVDQVEKDVYKLPASHLKVEEKYSVAPCGSRPVKQPSLLSRDGESLLEEEAWFDCASDLIEEHVFEDDLQELGTEVVVDQADLSMQGVGQPCLDGHVEVYFEVSEFVCSRGELAPANDSMETNTAATYKREVPCKEEGATNLAGDEVFEEKVVALAGHVLEYGKVALEPFTEGLDAGLQREHVCLAMQQVEENGKGLKLCVLLLIAMLFQAALQGVLCRFQCSCDKDDDMEGSIADGMIAVYGTGASSDQKYVYGW</sequence>
<evidence type="ECO:0000313" key="2">
    <source>
        <dbReference type="Proteomes" id="UP000886520"/>
    </source>
</evidence>
<proteinExistence type="predicted"/>
<accession>A0A9D4ZR00</accession>
<reference evidence="1" key="1">
    <citation type="submission" date="2021-01" db="EMBL/GenBank/DDBJ databases">
        <title>Adiantum capillus-veneris genome.</title>
        <authorList>
            <person name="Fang Y."/>
            <person name="Liao Q."/>
        </authorList>
    </citation>
    <scope>NUCLEOTIDE SEQUENCE</scope>
    <source>
        <strain evidence="1">H3</strain>
        <tissue evidence="1">Leaf</tissue>
    </source>
</reference>
<gene>
    <name evidence="1" type="ORF">GOP47_0002190</name>
</gene>
<dbReference type="EMBL" id="JABFUD020000003">
    <property type="protein sequence ID" value="KAI5082447.1"/>
    <property type="molecule type" value="Genomic_DNA"/>
</dbReference>
<dbReference type="Proteomes" id="UP000886520">
    <property type="component" value="Chromosome 2"/>
</dbReference>
<protein>
    <submittedName>
        <fullName evidence="1">Uncharacterized protein</fullName>
    </submittedName>
</protein>
<keyword evidence="2" id="KW-1185">Reference proteome</keyword>
<dbReference type="AlphaFoldDB" id="A0A9D4ZR00"/>
<name>A0A9D4ZR00_ADICA</name>
<organism evidence="1 2">
    <name type="scientific">Adiantum capillus-veneris</name>
    <name type="common">Maidenhair fern</name>
    <dbReference type="NCBI Taxonomy" id="13818"/>
    <lineage>
        <taxon>Eukaryota</taxon>
        <taxon>Viridiplantae</taxon>
        <taxon>Streptophyta</taxon>
        <taxon>Embryophyta</taxon>
        <taxon>Tracheophyta</taxon>
        <taxon>Polypodiopsida</taxon>
        <taxon>Polypodiidae</taxon>
        <taxon>Polypodiales</taxon>
        <taxon>Pteridineae</taxon>
        <taxon>Pteridaceae</taxon>
        <taxon>Vittarioideae</taxon>
        <taxon>Adiantum</taxon>
    </lineage>
</organism>
<dbReference type="OrthoDB" id="1977235at2759"/>
<comment type="caution">
    <text evidence="1">The sequence shown here is derived from an EMBL/GenBank/DDBJ whole genome shotgun (WGS) entry which is preliminary data.</text>
</comment>